<keyword evidence="1" id="KW-1133">Transmembrane helix</keyword>
<dbReference type="Proteomes" id="UP000193689">
    <property type="component" value="Unassembled WGS sequence"/>
</dbReference>
<evidence type="ECO:0000313" key="3">
    <source>
        <dbReference type="Proteomes" id="UP000193689"/>
    </source>
</evidence>
<keyword evidence="1" id="KW-0812">Transmembrane</keyword>
<proteinExistence type="predicted"/>
<dbReference type="InParanoid" id="A0A1Y2EAE9"/>
<dbReference type="RefSeq" id="XP_040718799.1">
    <property type="nucleotide sequence ID" value="XM_040853566.1"/>
</dbReference>
<name>A0A1Y2EAE9_9PEZI</name>
<organism evidence="2 3">
    <name type="scientific">Pseudomassariella vexata</name>
    <dbReference type="NCBI Taxonomy" id="1141098"/>
    <lineage>
        <taxon>Eukaryota</taxon>
        <taxon>Fungi</taxon>
        <taxon>Dikarya</taxon>
        <taxon>Ascomycota</taxon>
        <taxon>Pezizomycotina</taxon>
        <taxon>Sordariomycetes</taxon>
        <taxon>Xylariomycetidae</taxon>
        <taxon>Amphisphaeriales</taxon>
        <taxon>Pseudomassariaceae</taxon>
        <taxon>Pseudomassariella</taxon>
    </lineage>
</organism>
<protein>
    <submittedName>
        <fullName evidence="2">Uncharacterized protein</fullName>
    </submittedName>
</protein>
<accession>A0A1Y2EAE9</accession>
<dbReference type="EMBL" id="MCFJ01000003">
    <property type="protein sequence ID" value="ORY68512.1"/>
    <property type="molecule type" value="Genomic_DNA"/>
</dbReference>
<feature type="transmembrane region" description="Helical" evidence="1">
    <location>
        <begin position="96"/>
        <end position="121"/>
    </location>
</feature>
<keyword evidence="3" id="KW-1185">Reference proteome</keyword>
<dbReference type="GeneID" id="63769778"/>
<reference evidence="2 3" key="1">
    <citation type="submission" date="2016-07" db="EMBL/GenBank/DDBJ databases">
        <title>Pervasive Adenine N6-methylation of Active Genes in Fungi.</title>
        <authorList>
            <consortium name="DOE Joint Genome Institute"/>
            <person name="Mondo S.J."/>
            <person name="Dannebaum R.O."/>
            <person name="Kuo R.C."/>
            <person name="Labutti K."/>
            <person name="Haridas S."/>
            <person name="Kuo A."/>
            <person name="Salamov A."/>
            <person name="Ahrendt S.R."/>
            <person name="Lipzen A."/>
            <person name="Sullivan W."/>
            <person name="Andreopoulos W.B."/>
            <person name="Clum A."/>
            <person name="Lindquist E."/>
            <person name="Daum C."/>
            <person name="Ramamoorthy G.K."/>
            <person name="Gryganskyi A."/>
            <person name="Culley D."/>
            <person name="Magnuson J.K."/>
            <person name="James T.Y."/>
            <person name="O'Malley M.A."/>
            <person name="Stajich J.E."/>
            <person name="Spatafora J.W."/>
            <person name="Visel A."/>
            <person name="Grigoriev I.V."/>
        </authorList>
    </citation>
    <scope>NUCLEOTIDE SEQUENCE [LARGE SCALE GENOMIC DNA]</scope>
    <source>
        <strain evidence="2 3">CBS 129021</strain>
    </source>
</reference>
<gene>
    <name evidence="2" type="ORF">BCR38DRAFT_133775</name>
</gene>
<dbReference type="AlphaFoldDB" id="A0A1Y2EAE9"/>
<comment type="caution">
    <text evidence="2">The sequence shown here is derived from an EMBL/GenBank/DDBJ whole genome shotgun (WGS) entry which is preliminary data.</text>
</comment>
<keyword evidence="1" id="KW-0472">Membrane</keyword>
<evidence type="ECO:0000256" key="1">
    <source>
        <dbReference type="SAM" id="Phobius"/>
    </source>
</evidence>
<sequence>MLHSNTWSISLHWPNVVGNKHLQSANPVGRVQHCGTQAFDATLPKPWQLKRANQRVFVHQRASLSENGHAGLTTSKGSAVDAISAKVFYTGLGSHLVLATFSFGSSAIANTMILCFLSAYLAGYVRDRNSRDVAVEGRRRRGRVLRCLLVWRDSWQHVRN</sequence>
<evidence type="ECO:0000313" key="2">
    <source>
        <dbReference type="EMBL" id="ORY68512.1"/>
    </source>
</evidence>